<dbReference type="RefSeq" id="XP_034254773.1">
    <property type="nucleotide sequence ID" value="XM_034398882.1"/>
</dbReference>
<feature type="compositionally biased region" description="Polar residues" evidence="15">
    <location>
        <begin position="940"/>
        <end position="950"/>
    </location>
</feature>
<evidence type="ECO:0000256" key="2">
    <source>
        <dbReference type="ARBA" id="ARBA00009711"/>
    </source>
</evidence>
<feature type="domain" description="JmjC" evidence="17">
    <location>
        <begin position="146"/>
        <end position="311"/>
    </location>
</feature>
<evidence type="ECO:0000256" key="3">
    <source>
        <dbReference type="ARBA" id="ARBA00012900"/>
    </source>
</evidence>
<feature type="region of interest" description="Disordered" evidence="15">
    <location>
        <begin position="1204"/>
        <end position="1244"/>
    </location>
</feature>
<dbReference type="SUPFAM" id="SSF51197">
    <property type="entry name" value="Clavaminate synthase-like"/>
    <property type="match status" value="1"/>
</dbReference>
<evidence type="ECO:0000256" key="14">
    <source>
        <dbReference type="ARBA" id="ARBA00053408"/>
    </source>
</evidence>
<keyword evidence="7" id="KW-0223">Dioxygenase</keyword>
<dbReference type="Gene3D" id="2.60.120.650">
    <property type="entry name" value="Cupin"/>
    <property type="match status" value="1"/>
</dbReference>
<name>A0A6P9A9P9_THRPL</name>
<evidence type="ECO:0000256" key="11">
    <source>
        <dbReference type="ARBA" id="ARBA00023163"/>
    </source>
</evidence>
<evidence type="ECO:0000313" key="19">
    <source>
        <dbReference type="RefSeq" id="XP_034254772.1"/>
    </source>
</evidence>
<keyword evidence="4" id="KW-0479">Metal-binding</keyword>
<proteinExistence type="inferred from homology"/>
<gene>
    <name evidence="19 20" type="primary">LOC117653296</name>
</gene>
<dbReference type="GeneID" id="117653296"/>
<evidence type="ECO:0000256" key="5">
    <source>
        <dbReference type="ARBA" id="ARBA00022833"/>
    </source>
</evidence>
<dbReference type="GO" id="GO:0048512">
    <property type="term" value="P:circadian behavior"/>
    <property type="evidence" value="ECO:0007669"/>
    <property type="project" value="UniProtKB-ARBA"/>
</dbReference>
<sequence length="1244" mass="136233">MEETAGDNLGSGKPRIMVFRPTYEEFKDFAQYIKYMESKGAHKGGIAKVVAPKEWVPRKSGYDLKDIDVTIPAPICQVVNGKQGLYQQYNIQKKAMTVQEFREMADSDKYGTPRHRDYEDLERKYWKNITYNPPIYGADVSGTLTDPDITVWNINKLGTILDCISDEYHISIDGVTTAYLYFGMWKTTFAWHTEDMDLYSINYLHFGAPKTWYAIPPEHGRRLERLADGFFPDQKSCPAFLRHKMSIISPQVLRHHSIPYNKITQEEGEFIITFPFGYHSGFNHGFNCAESTNFASERWVEYGKRASQCSCREDMVKINMDLFVKRFQPDRYDMWKEGKDYGCHPEDPHHHKPAPHPDPEYLKIMRELGKESPKKNPKRHPIHRKKSCSGTDAKNEDDVKQECEDEFKGGYDLDNSCFNKPPCKVEEQPADRLEQCEGYFEPDVEVYPDDGLTELYEKAGEIEYERGDHEYSYRRDIRKRPELDEDWTFDQEEPKRKAKRPAPRILKHPAAAISSPAKSSGVGGNWVPHGPKGRAVTVQNSVLVGSSGVSKVVQAGVKKGNMPPITVGDGSVQIRPVSVTGQVPHLVTSPAATTKVGGRMTQTQVRPSLSIVHKNGNVSTGKAAIKAMLGQPRQQTSAKNPLAALSKNMKSNALSVSLQRVDAQGRKVVHALPETAVRAVASRPYLVRPGAQIIRTNAVRPQAGLVRPQGGQMLRAAQAVSLRQNAPKTLRPVSVQAQPRGAGPLNTRGPHPRIIVRQAPSATSIAAKPLQSSPSALANMLSGAPASTSQANQPNMHLVENNSRSFPGPATPEPVNVPATIAFTPPASLQSTAATNAQANCSRIPPPLSDNHHLPQETVPYCLATSHLSPPVLYSQAHSVNSLPLQSHQDISNPLLCPVPSPQTISSLERTPVTHPHLSSDNTSPTSYNPLAAHPGPGGSSQLNCPPGQMSMSPLSNVAPQSLHPVPVSPVPQFGNCMPRPPLPPMSSLTGSYQTYPYPEPYDPSFVYTTTADVSSSHSSVPMTSQVSHTLLPNESLPLPVAGFSSPGSLQAGAPEHLQYLHTGVDKTTATSMPAGLCSQQIATALPPSIRPNATAGPTTSQFGVGPYTGQPAYMSHCATAYVAYNDHPYSLDTAPVLVPSILPDGTNQDEYNLDLNGYQGMPHLTLAEELGPPSEELEQDKIAPPHLEPQLDTVMLTQGITMAPILSSPGPPPQHTTGSSSNSQPPFLTPQLTKIQPEQSYLW</sequence>
<dbReference type="GO" id="GO:0000785">
    <property type="term" value="C:chromatin"/>
    <property type="evidence" value="ECO:0007669"/>
    <property type="project" value="TreeGrafter"/>
</dbReference>
<feature type="compositionally biased region" description="Polar residues" evidence="15">
    <location>
        <begin position="917"/>
        <end position="929"/>
    </location>
</feature>
<evidence type="ECO:0000256" key="8">
    <source>
        <dbReference type="ARBA" id="ARBA00023002"/>
    </source>
</evidence>
<evidence type="ECO:0000256" key="7">
    <source>
        <dbReference type="ARBA" id="ARBA00022964"/>
    </source>
</evidence>
<feature type="region of interest" description="Disordered" evidence="15">
    <location>
        <begin position="912"/>
        <end position="950"/>
    </location>
</feature>
<evidence type="ECO:0000256" key="6">
    <source>
        <dbReference type="ARBA" id="ARBA00022853"/>
    </source>
</evidence>
<feature type="compositionally biased region" description="Basic residues" evidence="15">
    <location>
        <begin position="375"/>
        <end position="387"/>
    </location>
</feature>
<dbReference type="AlphaFoldDB" id="A0A6P9A9P9"/>
<evidence type="ECO:0000256" key="12">
    <source>
        <dbReference type="ARBA" id="ARBA00023242"/>
    </source>
</evidence>
<evidence type="ECO:0000259" key="16">
    <source>
        <dbReference type="PROSITE" id="PS51183"/>
    </source>
</evidence>
<dbReference type="GO" id="GO:0140681">
    <property type="term" value="F:histone H3K36me2/H3K36me3 demethylase activity"/>
    <property type="evidence" value="ECO:0007669"/>
    <property type="project" value="UniProtKB-ARBA"/>
</dbReference>
<dbReference type="SMART" id="SM00545">
    <property type="entry name" value="JmjN"/>
    <property type="match status" value="1"/>
</dbReference>
<dbReference type="InterPro" id="IPR003349">
    <property type="entry name" value="JmjN"/>
</dbReference>
<organism evidence="19">
    <name type="scientific">Thrips palmi</name>
    <name type="common">Melon thrips</name>
    <dbReference type="NCBI Taxonomy" id="161013"/>
    <lineage>
        <taxon>Eukaryota</taxon>
        <taxon>Metazoa</taxon>
        <taxon>Ecdysozoa</taxon>
        <taxon>Arthropoda</taxon>
        <taxon>Hexapoda</taxon>
        <taxon>Insecta</taxon>
        <taxon>Pterygota</taxon>
        <taxon>Neoptera</taxon>
        <taxon>Paraneoptera</taxon>
        <taxon>Thysanoptera</taxon>
        <taxon>Terebrantia</taxon>
        <taxon>Thripoidea</taxon>
        <taxon>Thripidae</taxon>
        <taxon>Thrips</taxon>
    </lineage>
</organism>
<reference evidence="19 20" key="1">
    <citation type="submission" date="2025-04" db="UniProtKB">
        <authorList>
            <consortium name="RefSeq"/>
        </authorList>
    </citation>
    <scope>IDENTIFICATION</scope>
    <source>
        <tissue evidence="19 20">Total insect</tissue>
    </source>
</reference>
<dbReference type="Pfam" id="PF02375">
    <property type="entry name" value="JmjN"/>
    <property type="match status" value="1"/>
</dbReference>
<dbReference type="GO" id="GO:0010468">
    <property type="term" value="P:regulation of gene expression"/>
    <property type="evidence" value="ECO:0007669"/>
    <property type="project" value="TreeGrafter"/>
</dbReference>
<dbReference type="GO" id="GO:0005634">
    <property type="term" value="C:nucleus"/>
    <property type="evidence" value="ECO:0007669"/>
    <property type="project" value="TreeGrafter"/>
</dbReference>
<evidence type="ECO:0000256" key="9">
    <source>
        <dbReference type="ARBA" id="ARBA00023004"/>
    </source>
</evidence>
<accession>A0A6P9A9P9</accession>
<dbReference type="OrthoDB" id="9547406at2759"/>
<protein>
    <recommendedName>
        <fullName evidence="3">[histone H3]-trimethyl-L-lysine(9) demethylase</fullName>
        <ecNumber evidence="3">1.14.11.66</ecNumber>
    </recommendedName>
</protein>
<evidence type="ECO:0000313" key="20">
    <source>
        <dbReference type="RefSeq" id="XP_034254773.1"/>
    </source>
</evidence>
<dbReference type="SMART" id="SM00558">
    <property type="entry name" value="JmjC"/>
    <property type="match status" value="1"/>
</dbReference>
<evidence type="ECO:0000256" key="4">
    <source>
        <dbReference type="ARBA" id="ARBA00022723"/>
    </source>
</evidence>
<evidence type="ECO:0000256" key="1">
    <source>
        <dbReference type="ARBA" id="ARBA00001954"/>
    </source>
</evidence>
<keyword evidence="6" id="KW-0156">Chromatin regulator</keyword>
<feature type="domain" description="JmjN" evidence="16">
    <location>
        <begin position="16"/>
        <end position="58"/>
    </location>
</feature>
<dbReference type="GO" id="GO:0140684">
    <property type="term" value="F:histone H3K9me2/H3K9me3 demethylase activity"/>
    <property type="evidence" value="ECO:0007669"/>
    <property type="project" value="UniProtKB-EC"/>
</dbReference>
<evidence type="ECO:0000256" key="13">
    <source>
        <dbReference type="ARBA" id="ARBA00049349"/>
    </source>
</evidence>
<comment type="cofactor">
    <cofactor evidence="1">
        <name>Fe(2+)</name>
        <dbReference type="ChEBI" id="CHEBI:29033"/>
    </cofactor>
</comment>
<keyword evidence="12" id="KW-0539">Nucleus</keyword>
<evidence type="ECO:0000256" key="10">
    <source>
        <dbReference type="ARBA" id="ARBA00023015"/>
    </source>
</evidence>
<feature type="compositionally biased region" description="Polar residues" evidence="15">
    <location>
        <begin position="1216"/>
        <end position="1244"/>
    </location>
</feature>
<dbReference type="RefSeq" id="XP_034254772.1">
    <property type="nucleotide sequence ID" value="XM_034398881.1"/>
</dbReference>
<comment type="function">
    <text evidence="14">Probable histone demethylase that specifically demethylates 'Lys-9' and 'Lys-36' residues of histone H3, thereby playing a central role in histone code. Demethylation of Lys residue generates formaldehyde and succinate.</text>
</comment>
<dbReference type="Pfam" id="PF02373">
    <property type="entry name" value="JmjC"/>
    <property type="match status" value="1"/>
</dbReference>
<dbReference type="PANTHER" id="PTHR10694:SF129">
    <property type="entry name" value="LYSINE-SPECIFIC DEMETHYLASE 4B-RELATED"/>
    <property type="match status" value="1"/>
</dbReference>
<dbReference type="InterPro" id="IPR003347">
    <property type="entry name" value="JmjC_dom"/>
</dbReference>
<keyword evidence="11" id="KW-0804">Transcription</keyword>
<feature type="region of interest" description="Disordered" evidence="15">
    <location>
        <begin position="371"/>
        <end position="398"/>
    </location>
</feature>
<comment type="similarity">
    <text evidence="2">Belongs to the JHDM3 histone demethylase family.</text>
</comment>
<dbReference type="PROSITE" id="PS51183">
    <property type="entry name" value="JMJN"/>
    <property type="match status" value="1"/>
</dbReference>
<evidence type="ECO:0000313" key="18">
    <source>
        <dbReference type="Proteomes" id="UP000515158"/>
    </source>
</evidence>
<evidence type="ECO:0000256" key="15">
    <source>
        <dbReference type="SAM" id="MobiDB-lite"/>
    </source>
</evidence>
<dbReference type="EC" id="1.14.11.66" evidence="3"/>
<dbReference type="KEGG" id="tpal:117653296"/>
<keyword evidence="18" id="KW-1185">Reference proteome</keyword>
<keyword evidence="9" id="KW-0408">Iron</keyword>
<dbReference type="PANTHER" id="PTHR10694">
    <property type="entry name" value="LYSINE-SPECIFIC DEMETHYLASE"/>
    <property type="match status" value="1"/>
</dbReference>
<comment type="catalytic activity">
    <reaction evidence="13">
        <text>N(6),N(6),N(6)-trimethyl-L-lysyl(9)-[histone H3] + 2 2-oxoglutarate + 2 O2 = N(6)-methyl-L-lysyl(9)-[histone H3] + 2 formaldehyde + 2 succinate + 2 CO2</text>
        <dbReference type="Rhea" id="RHEA:60200"/>
        <dbReference type="Rhea" id="RHEA-COMP:15538"/>
        <dbReference type="Rhea" id="RHEA-COMP:15542"/>
        <dbReference type="ChEBI" id="CHEBI:15379"/>
        <dbReference type="ChEBI" id="CHEBI:16526"/>
        <dbReference type="ChEBI" id="CHEBI:16810"/>
        <dbReference type="ChEBI" id="CHEBI:16842"/>
        <dbReference type="ChEBI" id="CHEBI:30031"/>
        <dbReference type="ChEBI" id="CHEBI:61929"/>
        <dbReference type="ChEBI" id="CHEBI:61961"/>
        <dbReference type="EC" id="1.14.11.66"/>
    </reaction>
</comment>
<dbReference type="PROSITE" id="PS51184">
    <property type="entry name" value="JMJC"/>
    <property type="match status" value="1"/>
</dbReference>
<keyword evidence="10" id="KW-0805">Transcription regulation</keyword>
<evidence type="ECO:0000259" key="17">
    <source>
        <dbReference type="PROSITE" id="PS51184"/>
    </source>
</evidence>
<keyword evidence="5" id="KW-0862">Zinc</keyword>
<keyword evidence="8" id="KW-0560">Oxidoreductase</keyword>
<dbReference type="FunFam" id="2.60.120.650:FF:000048">
    <property type="entry name" value="Lysine-specific demethylase 4A"/>
    <property type="match status" value="1"/>
</dbReference>
<dbReference type="Proteomes" id="UP000515158">
    <property type="component" value="Unplaced"/>
</dbReference>
<dbReference type="GO" id="GO:0046872">
    <property type="term" value="F:metal ion binding"/>
    <property type="evidence" value="ECO:0007669"/>
    <property type="project" value="UniProtKB-KW"/>
</dbReference>